<dbReference type="Proteomes" id="UP000237000">
    <property type="component" value="Unassembled WGS sequence"/>
</dbReference>
<dbReference type="InParanoid" id="A0A2P5FK49"/>
<name>A0A2P5FK49_TREOI</name>
<evidence type="ECO:0000313" key="1">
    <source>
        <dbReference type="EMBL" id="PON98153.1"/>
    </source>
</evidence>
<keyword evidence="2" id="KW-1185">Reference proteome</keyword>
<dbReference type="EMBL" id="JXTC01000026">
    <property type="protein sequence ID" value="PON98153.1"/>
    <property type="molecule type" value="Genomic_DNA"/>
</dbReference>
<dbReference type="AlphaFoldDB" id="A0A2P5FK49"/>
<feature type="non-terminal residue" evidence="1">
    <location>
        <position position="1"/>
    </location>
</feature>
<organism evidence="1 2">
    <name type="scientific">Trema orientale</name>
    <name type="common">Charcoal tree</name>
    <name type="synonym">Celtis orientalis</name>
    <dbReference type="NCBI Taxonomy" id="63057"/>
    <lineage>
        <taxon>Eukaryota</taxon>
        <taxon>Viridiplantae</taxon>
        <taxon>Streptophyta</taxon>
        <taxon>Embryophyta</taxon>
        <taxon>Tracheophyta</taxon>
        <taxon>Spermatophyta</taxon>
        <taxon>Magnoliopsida</taxon>
        <taxon>eudicotyledons</taxon>
        <taxon>Gunneridae</taxon>
        <taxon>Pentapetalae</taxon>
        <taxon>rosids</taxon>
        <taxon>fabids</taxon>
        <taxon>Rosales</taxon>
        <taxon>Cannabaceae</taxon>
        <taxon>Trema</taxon>
    </lineage>
</organism>
<protein>
    <submittedName>
        <fullName evidence="1">Uncharacterized protein</fullName>
    </submittedName>
</protein>
<sequence length="110" mass="13130">ALLSFTRNRKKFLPSQTYVLHLFQPFFPCSHTLILFLSFSLVPEAIIEISLFLRTLCSQASKSYSVRFRVEGKTTINIKLKSCWRLCAKVRIIWRWRNPQRTPYFSNWKI</sequence>
<reference evidence="2" key="1">
    <citation type="submission" date="2016-06" db="EMBL/GenBank/DDBJ databases">
        <title>Parallel loss of symbiosis genes in relatives of nitrogen-fixing non-legume Parasponia.</title>
        <authorList>
            <person name="Van Velzen R."/>
            <person name="Holmer R."/>
            <person name="Bu F."/>
            <person name="Rutten L."/>
            <person name="Van Zeijl A."/>
            <person name="Liu W."/>
            <person name="Santuari L."/>
            <person name="Cao Q."/>
            <person name="Sharma T."/>
            <person name="Shen D."/>
            <person name="Roswanjaya Y."/>
            <person name="Wardhani T."/>
            <person name="Kalhor M.S."/>
            <person name="Jansen J."/>
            <person name="Van den Hoogen J."/>
            <person name="Gungor B."/>
            <person name="Hartog M."/>
            <person name="Hontelez J."/>
            <person name="Verver J."/>
            <person name="Yang W.-C."/>
            <person name="Schijlen E."/>
            <person name="Repin R."/>
            <person name="Schilthuizen M."/>
            <person name="Schranz E."/>
            <person name="Heidstra R."/>
            <person name="Miyata K."/>
            <person name="Fedorova E."/>
            <person name="Kohlen W."/>
            <person name="Bisseling T."/>
            <person name="Smit S."/>
            <person name="Geurts R."/>
        </authorList>
    </citation>
    <scope>NUCLEOTIDE SEQUENCE [LARGE SCALE GENOMIC DNA]</scope>
    <source>
        <strain evidence="2">cv. RG33-2</strain>
    </source>
</reference>
<evidence type="ECO:0000313" key="2">
    <source>
        <dbReference type="Proteomes" id="UP000237000"/>
    </source>
</evidence>
<gene>
    <name evidence="1" type="ORF">TorRG33x02_059830</name>
</gene>
<comment type="caution">
    <text evidence="1">The sequence shown here is derived from an EMBL/GenBank/DDBJ whole genome shotgun (WGS) entry which is preliminary data.</text>
</comment>
<accession>A0A2P5FK49</accession>
<proteinExistence type="predicted"/>